<gene>
    <name evidence="4" type="ORF">FD21_GL001192</name>
</gene>
<dbReference type="Gene3D" id="3.90.400.10">
    <property type="entry name" value="Oligo-1,6-glucosidase, Domain 2"/>
    <property type="match status" value="1"/>
</dbReference>
<dbReference type="InterPro" id="IPR017853">
    <property type="entry name" value="GH"/>
</dbReference>
<keyword evidence="2" id="KW-0326">Glycosidase</keyword>
<dbReference type="eggNOG" id="COG0366">
    <property type="taxonomic scope" value="Bacteria"/>
</dbReference>
<evidence type="ECO:0000313" key="4">
    <source>
        <dbReference type="EMBL" id="KRM88505.1"/>
    </source>
</evidence>
<evidence type="ECO:0000256" key="1">
    <source>
        <dbReference type="ARBA" id="ARBA00022801"/>
    </source>
</evidence>
<name>A0A0R2CIZ6_9LACO</name>
<comment type="caution">
    <text evidence="4">The sequence shown here is derived from an EMBL/GenBank/DDBJ whole genome shotgun (WGS) entry which is preliminary data.</text>
</comment>
<dbReference type="EMBL" id="AYYX01000032">
    <property type="protein sequence ID" value="KRM88505.1"/>
    <property type="molecule type" value="Genomic_DNA"/>
</dbReference>
<dbReference type="RefSeq" id="WP_082610341.1">
    <property type="nucleotide sequence ID" value="NZ_AYYX01000032.1"/>
</dbReference>
<dbReference type="InterPro" id="IPR013783">
    <property type="entry name" value="Ig-like_fold"/>
</dbReference>
<dbReference type="SUPFAM" id="SSF51445">
    <property type="entry name" value="(Trans)glycosidases"/>
    <property type="match status" value="1"/>
</dbReference>
<evidence type="ECO:0000259" key="3">
    <source>
        <dbReference type="SMART" id="SM00642"/>
    </source>
</evidence>
<dbReference type="InterPro" id="IPR006047">
    <property type="entry name" value="GH13_cat_dom"/>
</dbReference>
<dbReference type="GO" id="GO:0005975">
    <property type="term" value="P:carbohydrate metabolic process"/>
    <property type="evidence" value="ECO:0007669"/>
    <property type="project" value="InterPro"/>
</dbReference>
<feature type="domain" description="Glycosyl hydrolase family 13 catalytic" evidence="3">
    <location>
        <begin position="140"/>
        <end position="528"/>
    </location>
</feature>
<dbReference type="GO" id="GO:0016798">
    <property type="term" value="F:hydrolase activity, acting on glycosyl bonds"/>
    <property type="evidence" value="ECO:0007669"/>
    <property type="project" value="UniProtKB-KW"/>
</dbReference>
<proteinExistence type="predicted"/>
<reference evidence="4 5" key="1">
    <citation type="journal article" date="2015" name="Genome Announc.">
        <title>Expanding the biotechnology potential of lactobacilli through comparative genomics of 213 strains and associated genera.</title>
        <authorList>
            <person name="Sun Z."/>
            <person name="Harris H.M."/>
            <person name="McCann A."/>
            <person name="Guo C."/>
            <person name="Argimon S."/>
            <person name="Zhang W."/>
            <person name="Yang X."/>
            <person name="Jeffery I.B."/>
            <person name="Cooney J.C."/>
            <person name="Kagawa T.F."/>
            <person name="Liu W."/>
            <person name="Song Y."/>
            <person name="Salvetti E."/>
            <person name="Wrobel A."/>
            <person name="Rasinkangas P."/>
            <person name="Parkhill J."/>
            <person name="Rea M.C."/>
            <person name="O'Sullivan O."/>
            <person name="Ritari J."/>
            <person name="Douillard F.P."/>
            <person name="Paul Ross R."/>
            <person name="Yang R."/>
            <person name="Briner A.E."/>
            <person name="Felis G.E."/>
            <person name="de Vos W.M."/>
            <person name="Barrangou R."/>
            <person name="Klaenhammer T.R."/>
            <person name="Caufield P.W."/>
            <person name="Cui Y."/>
            <person name="Zhang H."/>
            <person name="O'Toole P.W."/>
        </authorList>
    </citation>
    <scope>NUCLEOTIDE SEQUENCE [LARGE SCALE GENOMIC DNA]</scope>
    <source>
        <strain evidence="4 5">DSM 20605</strain>
    </source>
</reference>
<dbReference type="Proteomes" id="UP000051576">
    <property type="component" value="Unassembled WGS sequence"/>
</dbReference>
<dbReference type="PANTHER" id="PTHR10357:SF210">
    <property type="entry name" value="MALTODEXTRIN GLUCOSIDASE"/>
    <property type="match status" value="1"/>
</dbReference>
<dbReference type="InterPro" id="IPR045857">
    <property type="entry name" value="O16G_dom_2"/>
</dbReference>
<dbReference type="STRING" id="1133569.FD21_GL001192"/>
<dbReference type="AlphaFoldDB" id="A0A0R2CIZ6"/>
<dbReference type="PANTHER" id="PTHR10357">
    <property type="entry name" value="ALPHA-AMYLASE FAMILY MEMBER"/>
    <property type="match status" value="1"/>
</dbReference>
<dbReference type="Gene3D" id="2.60.40.10">
    <property type="entry name" value="Immunoglobulins"/>
    <property type="match status" value="1"/>
</dbReference>
<protein>
    <submittedName>
        <fullName evidence="4">Amylopullulanase</fullName>
    </submittedName>
</protein>
<dbReference type="Pfam" id="PF00128">
    <property type="entry name" value="Alpha-amylase"/>
    <property type="match status" value="1"/>
</dbReference>
<dbReference type="SMART" id="SM00642">
    <property type="entry name" value="Aamy"/>
    <property type="match status" value="1"/>
</dbReference>
<dbReference type="PATRIC" id="fig|1133569.4.peg.1323"/>
<sequence>MLNIRYNSWLDRYKSPFGAVQKDQQLKIGIQVAAKNVATVELLVHEDGQTASIDHVLEKTAGDFYQTTLTLDQAGLYFYYFKITLQINSQPQVYFYGETDDRFGGVGQISAAHNLKAYQLTCYNKKVTAPAWYKSGVFYQIFPDRFFNGNPDGKLCAHRKNTFIYGTTEDTPLYVKDHTGSVIRWDFFGGNLRGIIAKIPYLKNLGITGIYLNPIFFANSSHRYDTNDYFRIDPMLGTEEDFRELIEKLHQAGICLILDGVFNHVGKDSKYFNARCLYYDKQTGAAQQKSSPYYSWFEFKHYPDDYAAWWGVKDLPKVDKNNPAFQKMIYADKNSVINKWTRMGVDGWRLDVADELPENFIIGLRETLAQFSQEKVLLGEVWEDASNKIAYGRRRHYVEGQELDGVMNYPLRHCILDLLSDQPSRSITAVIRELMSLRENYPRDFYFNLLNNIGTHDTERVYTALHGKIEKLRIAWELLFILPGVPCIYYGDEAGMKGGKDPQNRGFFPWKHPNQKIFSFVKKWVQRRKNLPVLQNGELVLGTGAGCLAVIRYNQNSLGLYVVNLSAKPQKLEFANFIFAHDNNDFGEFIFTELGPQQLAPYESRFEVVDRP</sequence>
<dbReference type="CDD" id="cd11338">
    <property type="entry name" value="AmyAc_CMD"/>
    <property type="match status" value="1"/>
</dbReference>
<dbReference type="Gene3D" id="3.20.20.80">
    <property type="entry name" value="Glycosidases"/>
    <property type="match status" value="1"/>
</dbReference>
<keyword evidence="5" id="KW-1185">Reference proteome</keyword>
<organism evidence="4 5">
    <name type="scientific">Liquorilactobacillus vini DSM 20605</name>
    <dbReference type="NCBI Taxonomy" id="1133569"/>
    <lineage>
        <taxon>Bacteria</taxon>
        <taxon>Bacillati</taxon>
        <taxon>Bacillota</taxon>
        <taxon>Bacilli</taxon>
        <taxon>Lactobacillales</taxon>
        <taxon>Lactobacillaceae</taxon>
        <taxon>Liquorilactobacillus</taxon>
    </lineage>
</organism>
<evidence type="ECO:0000313" key="5">
    <source>
        <dbReference type="Proteomes" id="UP000051576"/>
    </source>
</evidence>
<keyword evidence="1" id="KW-0378">Hydrolase</keyword>
<evidence type="ECO:0000256" key="2">
    <source>
        <dbReference type="ARBA" id="ARBA00023295"/>
    </source>
</evidence>
<accession>A0A0R2CIZ6</accession>